<sequence length="288" mass="31348">MAPASPPDSSDSLFHLETLSQYVPLPPLALHTPLPALCTSILSPLLLSYYSPARGIVIAYQNVKLSSEPPTSQSQNSSATPDAPLLLQVINEYDSPFVWVTADLLVWRPRKGVWIESRVTHQSSTHITLSYLNAFPITVLKQNLPKEWSFHDPGRGTFSMTGGAGGADSGLPAAAEGYWVDENGMPVDEVLRVLIKDWEIRIDGGGKDGAKGISTVKLDGGLFEEGTVAEQRSEEPVAELSTAVAPSQEKSKEKGKDKDKKKEKHKKKSALKKRKNEETTDGDAMQVD</sequence>
<feature type="region of interest" description="Disordered" evidence="8">
    <location>
        <begin position="228"/>
        <end position="288"/>
    </location>
</feature>
<evidence type="ECO:0000259" key="9">
    <source>
        <dbReference type="Pfam" id="PF17875"/>
    </source>
</evidence>
<evidence type="ECO:0000256" key="8">
    <source>
        <dbReference type="SAM" id="MobiDB-lite"/>
    </source>
</evidence>
<accession>A0A9P9I7K5</accession>
<dbReference type="GO" id="GO:0006361">
    <property type="term" value="P:transcription initiation at RNA polymerase I promoter"/>
    <property type="evidence" value="ECO:0007669"/>
    <property type="project" value="UniProtKB-ARBA"/>
</dbReference>
<keyword evidence="5 7" id="KW-0804">Transcription</keyword>
<evidence type="ECO:0000256" key="3">
    <source>
        <dbReference type="ARBA" id="ARBA00022478"/>
    </source>
</evidence>
<evidence type="ECO:0000256" key="2">
    <source>
        <dbReference type="ARBA" id="ARBA00005930"/>
    </source>
</evidence>
<dbReference type="InterPro" id="IPR041178">
    <property type="entry name" value="RPA43_OB"/>
</dbReference>
<feature type="compositionally biased region" description="Basic and acidic residues" evidence="8">
    <location>
        <begin position="249"/>
        <end position="260"/>
    </location>
</feature>
<feature type="domain" description="RPA43 OB" evidence="9">
    <location>
        <begin position="109"/>
        <end position="195"/>
    </location>
</feature>
<comment type="subcellular location">
    <subcellularLocation>
        <location evidence="1">Nucleus</location>
        <location evidence="1">Nucleolus</location>
    </subcellularLocation>
</comment>
<keyword evidence="3 7" id="KW-0240">DNA-directed RNA polymerase</keyword>
<evidence type="ECO:0000256" key="6">
    <source>
        <dbReference type="ARBA" id="ARBA00023242"/>
    </source>
</evidence>
<dbReference type="PANTHER" id="PTHR12709">
    <property type="entry name" value="DNA-DIRECTED RNA POLYMERASE II, III"/>
    <property type="match status" value="1"/>
</dbReference>
<protein>
    <recommendedName>
        <fullName evidence="7">DNA-directed RNA polymerase subunit</fullName>
    </recommendedName>
</protein>
<proteinExistence type="inferred from homology"/>
<dbReference type="GO" id="GO:0005736">
    <property type="term" value="C:RNA polymerase I complex"/>
    <property type="evidence" value="ECO:0007669"/>
    <property type="project" value="TreeGrafter"/>
</dbReference>
<feature type="compositionally biased region" description="Basic residues" evidence="8">
    <location>
        <begin position="261"/>
        <end position="274"/>
    </location>
</feature>
<dbReference type="Gene3D" id="2.40.50.1060">
    <property type="match status" value="1"/>
</dbReference>
<evidence type="ECO:0000256" key="7">
    <source>
        <dbReference type="RuleBase" id="RU369086"/>
    </source>
</evidence>
<name>A0A9P9I7K5_9PLEO</name>
<dbReference type="PANTHER" id="PTHR12709:SF5">
    <property type="entry name" value="DNA-DIRECTED RNA POLYMERASE I SUBUNIT RPA43"/>
    <property type="match status" value="1"/>
</dbReference>
<dbReference type="InterPro" id="IPR045113">
    <property type="entry name" value="Rpb7-like"/>
</dbReference>
<dbReference type="EMBL" id="JAGMWT010000026">
    <property type="protein sequence ID" value="KAH7110838.1"/>
    <property type="molecule type" value="Genomic_DNA"/>
</dbReference>
<keyword evidence="4" id="KW-0597">Phosphoprotein</keyword>
<reference evidence="10" key="1">
    <citation type="journal article" date="2021" name="Nat. Commun.">
        <title>Genetic determinants of endophytism in the Arabidopsis root mycobiome.</title>
        <authorList>
            <person name="Mesny F."/>
            <person name="Miyauchi S."/>
            <person name="Thiergart T."/>
            <person name="Pickel B."/>
            <person name="Atanasova L."/>
            <person name="Karlsson M."/>
            <person name="Huettel B."/>
            <person name="Barry K.W."/>
            <person name="Haridas S."/>
            <person name="Chen C."/>
            <person name="Bauer D."/>
            <person name="Andreopoulos W."/>
            <person name="Pangilinan J."/>
            <person name="LaButti K."/>
            <person name="Riley R."/>
            <person name="Lipzen A."/>
            <person name="Clum A."/>
            <person name="Drula E."/>
            <person name="Henrissat B."/>
            <person name="Kohler A."/>
            <person name="Grigoriev I.V."/>
            <person name="Martin F.M."/>
            <person name="Hacquard S."/>
        </authorList>
    </citation>
    <scope>NUCLEOTIDE SEQUENCE</scope>
    <source>
        <strain evidence="10">MPI-CAGE-CH-0243</strain>
    </source>
</reference>
<dbReference type="OrthoDB" id="10250504at2759"/>
<evidence type="ECO:0000256" key="4">
    <source>
        <dbReference type="ARBA" id="ARBA00022553"/>
    </source>
</evidence>
<keyword evidence="11" id="KW-1185">Reference proteome</keyword>
<dbReference type="AlphaFoldDB" id="A0A9P9I7K5"/>
<evidence type="ECO:0000256" key="1">
    <source>
        <dbReference type="ARBA" id="ARBA00004604"/>
    </source>
</evidence>
<gene>
    <name evidence="10" type="ORF">B0J11DRAFT_447828</name>
</gene>
<dbReference type="GO" id="GO:0006362">
    <property type="term" value="P:transcription elongation by RNA polymerase I"/>
    <property type="evidence" value="ECO:0007669"/>
    <property type="project" value="UniProtKB-ARBA"/>
</dbReference>
<evidence type="ECO:0000313" key="11">
    <source>
        <dbReference type="Proteomes" id="UP000700596"/>
    </source>
</evidence>
<dbReference type="FunFam" id="3.30.1490.120:FF:000004">
    <property type="entry name" value="RNA polymerase I subunit Rpa43"/>
    <property type="match status" value="1"/>
</dbReference>
<keyword evidence="6 7" id="KW-0539">Nucleus</keyword>
<dbReference type="InterPro" id="IPR036898">
    <property type="entry name" value="RNA_pol_Rpb7-like_N_sf"/>
</dbReference>
<comment type="caution">
    <text evidence="10">The sequence shown here is derived from an EMBL/GenBank/DDBJ whole genome shotgun (WGS) entry which is preliminary data.</text>
</comment>
<dbReference type="Pfam" id="PF17875">
    <property type="entry name" value="RPA43_OB"/>
    <property type="match status" value="1"/>
</dbReference>
<dbReference type="Gene3D" id="3.30.1490.120">
    <property type="entry name" value="RNA polymerase Rpb7-like, N-terminal domain"/>
    <property type="match status" value="1"/>
</dbReference>
<comment type="function">
    <text evidence="7">DNA-dependent RNA polymerase which catalyzes the transcription of DNA into RNA using the four ribonucleoside triphosphates as substrates.</text>
</comment>
<comment type="similarity">
    <text evidence="2">Belongs to the eukaryotic RPA43 RNA polymerase subunit family.</text>
</comment>
<evidence type="ECO:0000313" key="10">
    <source>
        <dbReference type="EMBL" id="KAH7110838.1"/>
    </source>
</evidence>
<evidence type="ECO:0000256" key="5">
    <source>
        <dbReference type="ARBA" id="ARBA00023163"/>
    </source>
</evidence>
<dbReference type="Proteomes" id="UP000700596">
    <property type="component" value="Unassembled WGS sequence"/>
</dbReference>
<organism evidence="10 11">
    <name type="scientific">Dendryphion nanum</name>
    <dbReference type="NCBI Taxonomy" id="256645"/>
    <lineage>
        <taxon>Eukaryota</taxon>
        <taxon>Fungi</taxon>
        <taxon>Dikarya</taxon>
        <taxon>Ascomycota</taxon>
        <taxon>Pezizomycotina</taxon>
        <taxon>Dothideomycetes</taxon>
        <taxon>Pleosporomycetidae</taxon>
        <taxon>Pleosporales</taxon>
        <taxon>Torulaceae</taxon>
        <taxon>Dendryphion</taxon>
    </lineage>
</organism>